<dbReference type="STRING" id="46835.A0A504Y8Q8"/>
<proteinExistence type="predicted"/>
<dbReference type="InterPro" id="IPR003533">
    <property type="entry name" value="Doublecortin_dom"/>
</dbReference>
<evidence type="ECO:0000313" key="2">
    <source>
        <dbReference type="EMBL" id="TPP56931.1"/>
    </source>
</evidence>
<accession>A0A504Y8Q8</accession>
<evidence type="ECO:0000313" key="3">
    <source>
        <dbReference type="Proteomes" id="UP000316759"/>
    </source>
</evidence>
<protein>
    <recommendedName>
        <fullName evidence="1">Doublecortin domain-containing protein</fullName>
    </recommendedName>
</protein>
<dbReference type="GO" id="GO:0035556">
    <property type="term" value="P:intracellular signal transduction"/>
    <property type="evidence" value="ECO:0007669"/>
    <property type="project" value="InterPro"/>
</dbReference>
<sequence length="131" mass="15183">KFLFYFTVFSAGKCNVVFCVIRKCEALATATDFSSKNRNLNFRSVLTLDEHAVQSTSKYWRKHAKLMLRQPGRICEGLRRKPKTIMVYRNGDSFTPAIRVVLRPSHLTDLDVTLKTIQDFVILMDNKPIRK</sequence>
<dbReference type="PROSITE" id="PS50309">
    <property type="entry name" value="DC"/>
    <property type="match status" value="1"/>
</dbReference>
<feature type="non-terminal residue" evidence="2">
    <location>
        <position position="1"/>
    </location>
</feature>
<evidence type="ECO:0000259" key="1">
    <source>
        <dbReference type="PROSITE" id="PS50309"/>
    </source>
</evidence>
<gene>
    <name evidence="2" type="ORF">FGIG_00179</name>
</gene>
<reference evidence="2 3" key="1">
    <citation type="submission" date="2019-04" db="EMBL/GenBank/DDBJ databases">
        <title>Annotation for the trematode Fasciola gigantica.</title>
        <authorList>
            <person name="Choi Y.-J."/>
        </authorList>
    </citation>
    <scope>NUCLEOTIDE SEQUENCE [LARGE SCALE GENOMIC DNA]</scope>
    <source>
        <strain evidence="2">Uganda_cow_1</strain>
    </source>
</reference>
<dbReference type="Gene3D" id="3.10.20.230">
    <property type="entry name" value="Doublecortin domain"/>
    <property type="match status" value="1"/>
</dbReference>
<keyword evidence="3" id="KW-1185">Reference proteome</keyword>
<feature type="domain" description="Doublecortin" evidence="1">
    <location>
        <begin position="83"/>
        <end position="131"/>
    </location>
</feature>
<name>A0A504Y8Q8_FASGI</name>
<dbReference type="Proteomes" id="UP000316759">
    <property type="component" value="Unassembled WGS sequence"/>
</dbReference>
<dbReference type="AlphaFoldDB" id="A0A504Y8Q8"/>
<dbReference type="EMBL" id="SUNJ01013907">
    <property type="protein sequence ID" value="TPP56931.1"/>
    <property type="molecule type" value="Genomic_DNA"/>
</dbReference>
<organism evidence="2 3">
    <name type="scientific">Fasciola gigantica</name>
    <name type="common">Giant liver fluke</name>
    <dbReference type="NCBI Taxonomy" id="46835"/>
    <lineage>
        <taxon>Eukaryota</taxon>
        <taxon>Metazoa</taxon>
        <taxon>Spiralia</taxon>
        <taxon>Lophotrochozoa</taxon>
        <taxon>Platyhelminthes</taxon>
        <taxon>Trematoda</taxon>
        <taxon>Digenea</taxon>
        <taxon>Plagiorchiida</taxon>
        <taxon>Echinostomata</taxon>
        <taxon>Echinostomatoidea</taxon>
        <taxon>Fasciolidae</taxon>
        <taxon>Fasciola</taxon>
    </lineage>
</organism>
<dbReference type="OrthoDB" id="6262158at2759"/>
<dbReference type="SUPFAM" id="SSF89837">
    <property type="entry name" value="Doublecortin (DC)"/>
    <property type="match status" value="1"/>
</dbReference>
<comment type="caution">
    <text evidence="2">The sequence shown here is derived from an EMBL/GenBank/DDBJ whole genome shotgun (WGS) entry which is preliminary data.</text>
</comment>
<dbReference type="InterPro" id="IPR036572">
    <property type="entry name" value="Doublecortin_dom_sf"/>
</dbReference>